<organism evidence="2 3">
    <name type="scientific">Clostridium luticellarii</name>
    <dbReference type="NCBI Taxonomy" id="1691940"/>
    <lineage>
        <taxon>Bacteria</taxon>
        <taxon>Bacillati</taxon>
        <taxon>Bacillota</taxon>
        <taxon>Clostridia</taxon>
        <taxon>Eubacteriales</taxon>
        <taxon>Clostridiaceae</taxon>
        <taxon>Clostridium</taxon>
    </lineage>
</organism>
<reference evidence="2 3" key="1">
    <citation type="submission" date="2018-03" db="EMBL/GenBank/DDBJ databases">
        <title>Genome sequence of Clostridium luticellarii DSM 29923.</title>
        <authorList>
            <person name="Poehlein A."/>
            <person name="Daniel R."/>
        </authorList>
    </citation>
    <scope>NUCLEOTIDE SEQUENCE [LARGE SCALE GENOMIC DNA]</scope>
    <source>
        <strain evidence="2 3">DSM 29923</strain>
    </source>
</reference>
<comment type="caution">
    <text evidence="2">The sequence shown here is derived from an EMBL/GenBank/DDBJ whole genome shotgun (WGS) entry which is preliminary data.</text>
</comment>
<dbReference type="InterPro" id="IPR029002">
    <property type="entry name" value="PLPC/GPLD1"/>
</dbReference>
<sequence length="195" mass="23087">MITSTHLLISHIIFNHCSKKFNIKLNKFNFSYGNIKPDFVKDRSNHCHCLDESIDIVCEYYNKLVNTRMSVKEYSVTLGMICHFICDYFCLYHTEGYKDKNLFQHFIYELRLHFIFIALLLFKGFKIIPDIYIPEKSIPAVIYYMRKKYDKENKSFTRDITYAISTATIAADIIANCENPEYFYRGTDPIPFSVK</sequence>
<dbReference type="Pfam" id="PF00882">
    <property type="entry name" value="Zn_dep_PLPC"/>
    <property type="match status" value="1"/>
</dbReference>
<dbReference type="GO" id="GO:0016788">
    <property type="term" value="F:hydrolase activity, acting on ester bonds"/>
    <property type="evidence" value="ECO:0007669"/>
    <property type="project" value="InterPro"/>
</dbReference>
<dbReference type="SUPFAM" id="SSF48537">
    <property type="entry name" value="Phospholipase C/P1 nuclease"/>
    <property type="match status" value="1"/>
</dbReference>
<gene>
    <name evidence="2" type="ORF">CLLU_34180</name>
</gene>
<proteinExistence type="predicted"/>
<accession>A0A2T0B7P6</accession>
<dbReference type="Proteomes" id="UP000237798">
    <property type="component" value="Unassembled WGS sequence"/>
</dbReference>
<dbReference type="EMBL" id="PVXP01000093">
    <property type="protein sequence ID" value="PRR79843.1"/>
    <property type="molecule type" value="Genomic_DNA"/>
</dbReference>
<evidence type="ECO:0000259" key="1">
    <source>
        <dbReference type="Pfam" id="PF00882"/>
    </source>
</evidence>
<evidence type="ECO:0000313" key="3">
    <source>
        <dbReference type="Proteomes" id="UP000237798"/>
    </source>
</evidence>
<protein>
    <recommendedName>
        <fullName evidence="1">Phospholipase C/D domain-containing protein</fullName>
    </recommendedName>
</protein>
<feature type="domain" description="Phospholipase C/D" evidence="1">
    <location>
        <begin position="5"/>
        <end position="152"/>
    </location>
</feature>
<dbReference type="AlphaFoldDB" id="A0A2T0B7P6"/>
<name>A0A2T0B7P6_9CLOT</name>
<evidence type="ECO:0000313" key="2">
    <source>
        <dbReference type="EMBL" id="PRR79843.1"/>
    </source>
</evidence>
<keyword evidence="3" id="KW-1185">Reference proteome</keyword>
<dbReference type="InterPro" id="IPR008947">
    <property type="entry name" value="PLipase_C/P1_nuclease_dom_sf"/>
</dbReference>